<gene>
    <name evidence="2" type="ORF">OO014_12640</name>
</gene>
<reference evidence="2 3" key="1">
    <citation type="submission" date="2022-11" db="EMBL/GenBank/DDBJ databases">
        <title>Anaerobic phenanthrene biodegradation by a DNRA strain PheN6.</title>
        <authorList>
            <person name="Zhang Z."/>
        </authorList>
    </citation>
    <scope>NUCLEOTIDE SEQUENCE [LARGE SCALE GENOMIC DNA]</scope>
    <source>
        <strain evidence="2 3">PheN6</strain>
    </source>
</reference>
<proteinExistence type="predicted"/>
<dbReference type="InterPro" id="IPR058627">
    <property type="entry name" value="MdtA-like_C"/>
</dbReference>
<organism evidence="2 3">
    <name type="scientific">Intrasporangium calvum</name>
    <dbReference type="NCBI Taxonomy" id="53358"/>
    <lineage>
        <taxon>Bacteria</taxon>
        <taxon>Bacillati</taxon>
        <taxon>Actinomycetota</taxon>
        <taxon>Actinomycetes</taxon>
        <taxon>Micrococcales</taxon>
        <taxon>Intrasporangiaceae</taxon>
        <taxon>Intrasporangium</taxon>
    </lineage>
</organism>
<evidence type="ECO:0000313" key="3">
    <source>
        <dbReference type="Proteomes" id="UP001150259"/>
    </source>
</evidence>
<evidence type="ECO:0000313" key="2">
    <source>
        <dbReference type="EMBL" id="MDC5698107.1"/>
    </source>
</evidence>
<sequence>MTVARGDLTAVVVADGTVQSRVQFTVGSPRRGQTRPAVQVGEAVRRGTPLARVDDVTVTSPGPGRVVAVAAAGEVVTNEPLVVIRYAGFGVSATVSPEDMFRIYETPQTATVAIRGGATGVECTVVPAATSLPAQAGEVAGAAAPAAPGGSAAATCLLPLETVAYEGVPAKLGLRTGQASGVLTLPVTAVSGQRQQGEVLLLPRGGSPEVRSVQLGISDGVRIEIVKGLAAGDIVSAQPPGFP</sequence>
<feature type="domain" description="Multidrug resistance protein MdtA-like C-terminal permuted SH3" evidence="1">
    <location>
        <begin position="182"/>
        <end position="235"/>
    </location>
</feature>
<accession>A0ABT5GIS6</accession>
<comment type="caution">
    <text evidence="2">The sequence shown here is derived from an EMBL/GenBank/DDBJ whole genome shotgun (WGS) entry which is preliminary data.</text>
</comment>
<protein>
    <recommendedName>
        <fullName evidence="1">Multidrug resistance protein MdtA-like C-terminal permuted SH3 domain-containing protein</fullName>
    </recommendedName>
</protein>
<dbReference type="EMBL" id="JAPFQL010000053">
    <property type="protein sequence ID" value="MDC5698107.1"/>
    <property type="molecule type" value="Genomic_DNA"/>
</dbReference>
<dbReference type="Gene3D" id="2.40.420.20">
    <property type="match status" value="1"/>
</dbReference>
<dbReference type="Pfam" id="PF25967">
    <property type="entry name" value="RND-MFP_C"/>
    <property type="match status" value="1"/>
</dbReference>
<evidence type="ECO:0000259" key="1">
    <source>
        <dbReference type="Pfam" id="PF25967"/>
    </source>
</evidence>
<name>A0ABT5GIS6_9MICO</name>
<dbReference type="RefSeq" id="WP_272462681.1">
    <property type="nucleotide sequence ID" value="NZ_JAPFQL010000053.1"/>
</dbReference>
<dbReference type="Proteomes" id="UP001150259">
    <property type="component" value="Unassembled WGS sequence"/>
</dbReference>
<keyword evidence="3" id="KW-1185">Reference proteome</keyword>